<evidence type="ECO:0000256" key="6">
    <source>
        <dbReference type="SAM" id="SignalP"/>
    </source>
</evidence>
<feature type="compositionally biased region" description="Polar residues" evidence="5">
    <location>
        <begin position="44"/>
        <end position="68"/>
    </location>
</feature>
<dbReference type="PROSITE" id="PS51935">
    <property type="entry name" value="NLPC_P60"/>
    <property type="match status" value="1"/>
</dbReference>
<dbReference type="Proteomes" id="UP001529343">
    <property type="component" value="Unassembled WGS sequence"/>
</dbReference>
<gene>
    <name evidence="8" type="ORF">QUW44_01870</name>
</gene>
<sequence length="515" mass="57616">MTHKKHFKLYKSGKKWCIMAITVAAMAFGMAGVQNASADEVSNGASTTEVTNDSNANSVVNTGSQTADQSTAASENNNQSSANSTASLADQNNTNNSSATEQNGQVNNQQQVAEPANGTLTISSQTVAKHSATTDTDQQNGWYKNSNGEWTYYTNGQVQSGRRYAYLPTITANGTGSGYNWYLVDNGVVQSGVQKWANTYYDFDSTTYLRVDNNYVRSQWGDWYMFGPDGRIATKVYKWAGTYYYFDPVTYLRVDNNYVQSQWGDWYMFGPDGRIATKVYKWAGTYYYFDPVTYLRVDNDYRQSQWGDWYLFGGDGRIMTGVHRWMGSVYYFDPVTYLRVDNAWREGLYFGADGRLVNGGFATRVINWFLQREGRLTYSMYGSRTGADGTADCSGSMTAALRSAGASAPQIIYSTETLHGYLLNNGYYLAYEGRGPVSLRYGDVIIWGHKAASIGGNGHTMVVTGTGDYQTVISTSYLTEGEHGTAVQEVYYNNYWDDDDQPYQYVYRLINPARN</sequence>
<dbReference type="Pfam" id="PF05382">
    <property type="entry name" value="Amidase_5"/>
    <property type="match status" value="1"/>
</dbReference>
<dbReference type="Gene3D" id="3.90.1720.10">
    <property type="entry name" value="endopeptidase domain like (from Nostoc punctiforme)"/>
    <property type="match status" value="1"/>
</dbReference>
<evidence type="ECO:0000259" key="7">
    <source>
        <dbReference type="PROSITE" id="PS51935"/>
    </source>
</evidence>
<dbReference type="Pfam" id="PF19258">
    <property type="entry name" value="KxYKxGKxW_sig"/>
    <property type="match status" value="1"/>
</dbReference>
<comment type="caution">
    <text evidence="8">The sequence shown here is derived from an EMBL/GenBank/DDBJ whole genome shotgun (WGS) entry which is preliminary data.</text>
</comment>
<keyword evidence="3" id="KW-0378">Hydrolase</keyword>
<keyword evidence="1" id="KW-0645">Protease</keyword>
<dbReference type="InterPro" id="IPR000064">
    <property type="entry name" value="NLP_P60_dom"/>
</dbReference>
<proteinExistence type="predicted"/>
<feature type="compositionally biased region" description="Low complexity" evidence="5">
    <location>
        <begin position="69"/>
        <end position="87"/>
    </location>
</feature>
<protein>
    <submittedName>
        <fullName evidence="8">Peptidoglycan amidohydrolase family protein</fullName>
    </submittedName>
</protein>
<evidence type="ECO:0000313" key="8">
    <source>
        <dbReference type="EMBL" id="MDM8265919.1"/>
    </source>
</evidence>
<feature type="region of interest" description="Disordered" evidence="5">
    <location>
        <begin position="126"/>
        <end position="145"/>
    </location>
</feature>
<feature type="compositionally biased region" description="Polar residues" evidence="5">
    <location>
        <begin position="88"/>
        <end position="101"/>
    </location>
</feature>
<dbReference type="RefSeq" id="WP_289585741.1">
    <property type="nucleotide sequence ID" value="NZ_JAUDDW010000003.1"/>
</dbReference>
<name>A0ABT7UW70_9LACO</name>
<keyword evidence="4" id="KW-0788">Thiol protease</keyword>
<dbReference type="SUPFAM" id="SSF69360">
    <property type="entry name" value="Cell wall binding repeat"/>
    <property type="match status" value="1"/>
</dbReference>
<evidence type="ECO:0000256" key="2">
    <source>
        <dbReference type="ARBA" id="ARBA00022729"/>
    </source>
</evidence>
<evidence type="ECO:0000256" key="4">
    <source>
        <dbReference type="ARBA" id="ARBA00022807"/>
    </source>
</evidence>
<keyword evidence="2 6" id="KW-0732">Signal</keyword>
<dbReference type="EMBL" id="JAUDDW010000003">
    <property type="protein sequence ID" value="MDM8265919.1"/>
    <property type="molecule type" value="Genomic_DNA"/>
</dbReference>
<reference evidence="9" key="1">
    <citation type="submission" date="2023-06" db="EMBL/GenBank/DDBJ databases">
        <title>Identification and characterization of horizontal gene transfer across gut microbiota members of farm animals based on homology search.</title>
        <authorList>
            <person name="Zeman M."/>
            <person name="Kubasova T."/>
            <person name="Jahodarova E."/>
            <person name="Nykrynova M."/>
            <person name="Rychlik I."/>
        </authorList>
    </citation>
    <scope>NUCLEOTIDE SEQUENCE [LARGE SCALE GENOMIC DNA]</scope>
    <source>
        <strain evidence="9">161_Gplus</strain>
    </source>
</reference>
<dbReference type="Gene3D" id="2.10.270.10">
    <property type="entry name" value="Cholin Binding"/>
    <property type="match status" value="3"/>
</dbReference>
<evidence type="ECO:0000256" key="1">
    <source>
        <dbReference type="ARBA" id="ARBA00022670"/>
    </source>
</evidence>
<evidence type="ECO:0000256" key="5">
    <source>
        <dbReference type="SAM" id="MobiDB-lite"/>
    </source>
</evidence>
<dbReference type="InterPro" id="IPR008044">
    <property type="entry name" value="Phage_lysin"/>
</dbReference>
<feature type="signal peptide" evidence="6">
    <location>
        <begin position="1"/>
        <end position="38"/>
    </location>
</feature>
<feature type="region of interest" description="Disordered" evidence="5">
    <location>
        <begin position="44"/>
        <end position="106"/>
    </location>
</feature>
<feature type="domain" description="NlpC/P60" evidence="7">
    <location>
        <begin position="359"/>
        <end position="507"/>
    </location>
</feature>
<dbReference type="InterPro" id="IPR022263">
    <property type="entry name" value="KxYKxGKxW"/>
</dbReference>
<feature type="chain" id="PRO_5045329587" evidence="6">
    <location>
        <begin position="39"/>
        <end position="515"/>
    </location>
</feature>
<keyword evidence="9" id="KW-1185">Reference proteome</keyword>
<evidence type="ECO:0000313" key="9">
    <source>
        <dbReference type="Proteomes" id="UP001529343"/>
    </source>
</evidence>
<dbReference type="NCBIfam" id="TIGR03715">
    <property type="entry name" value="KxYKxGKxW"/>
    <property type="match status" value="1"/>
</dbReference>
<accession>A0ABT7UW70</accession>
<evidence type="ECO:0000256" key="3">
    <source>
        <dbReference type="ARBA" id="ARBA00022801"/>
    </source>
</evidence>
<organism evidence="8 9">
    <name type="scientific">Limosilactobacillus pontis</name>
    <dbReference type="NCBI Taxonomy" id="35787"/>
    <lineage>
        <taxon>Bacteria</taxon>
        <taxon>Bacillati</taxon>
        <taxon>Bacillota</taxon>
        <taxon>Bacilli</taxon>
        <taxon>Lactobacillales</taxon>
        <taxon>Lactobacillaceae</taxon>
        <taxon>Limosilactobacillus</taxon>
    </lineage>
</organism>
<reference evidence="8 9" key="2">
    <citation type="submission" date="2023-06" db="EMBL/GenBank/DDBJ databases">
        <authorList>
            <person name="Zeman M."/>
            <person name="Kubasova T."/>
            <person name="Jahodarova E."/>
            <person name="Nykrynova M."/>
            <person name="Rychlik I."/>
        </authorList>
    </citation>
    <scope>NUCLEOTIDE SEQUENCE [LARGE SCALE GENOMIC DNA]</scope>
    <source>
        <strain evidence="8 9">161_Gplus</strain>
    </source>
</reference>